<dbReference type="RefSeq" id="WP_277862442.1">
    <property type="nucleotide sequence ID" value="NZ_JARRAG010000002.1"/>
</dbReference>
<keyword evidence="1" id="KW-0732">Signal</keyword>
<dbReference type="Proteomes" id="UP001216907">
    <property type="component" value="Unassembled WGS sequence"/>
</dbReference>
<dbReference type="Gene3D" id="3.30.70.100">
    <property type="match status" value="1"/>
</dbReference>
<feature type="chain" id="PRO_5047373442" evidence="1">
    <location>
        <begin position="24"/>
        <end position="136"/>
    </location>
</feature>
<organism evidence="3 4">
    <name type="scientific">Paludisphaera mucosa</name>
    <dbReference type="NCBI Taxonomy" id="3030827"/>
    <lineage>
        <taxon>Bacteria</taxon>
        <taxon>Pseudomonadati</taxon>
        <taxon>Planctomycetota</taxon>
        <taxon>Planctomycetia</taxon>
        <taxon>Isosphaerales</taxon>
        <taxon>Isosphaeraceae</taxon>
        <taxon>Paludisphaera</taxon>
    </lineage>
</organism>
<feature type="domain" description="Stress-response A/B barrel" evidence="2">
    <location>
        <begin position="35"/>
        <end position="131"/>
    </location>
</feature>
<protein>
    <submittedName>
        <fullName evidence="3">Dabb family protein</fullName>
    </submittedName>
</protein>
<evidence type="ECO:0000313" key="4">
    <source>
        <dbReference type="Proteomes" id="UP001216907"/>
    </source>
</evidence>
<evidence type="ECO:0000259" key="2">
    <source>
        <dbReference type="PROSITE" id="PS51502"/>
    </source>
</evidence>
<dbReference type="SUPFAM" id="SSF54909">
    <property type="entry name" value="Dimeric alpha+beta barrel"/>
    <property type="match status" value="1"/>
</dbReference>
<sequence length="136" mass="15298">MMKLLYVASLLLLGAALAYPALATAPKDEAEGPPLAHMVFFTLKDHSKDAVEAFAKDCETYLTKHEGTVYFSLGKRAEDVEEPPSVKDFDVALHVVFADRKYRDKYLKSTRHDEFVAAIKTRVEKARVFDSYLAKP</sequence>
<dbReference type="InterPro" id="IPR013097">
    <property type="entry name" value="Dabb"/>
</dbReference>
<proteinExistence type="predicted"/>
<evidence type="ECO:0000313" key="3">
    <source>
        <dbReference type="EMBL" id="MDG3006141.1"/>
    </source>
</evidence>
<comment type="caution">
    <text evidence="3">The sequence shown here is derived from an EMBL/GenBank/DDBJ whole genome shotgun (WGS) entry which is preliminary data.</text>
</comment>
<keyword evidence="4" id="KW-1185">Reference proteome</keyword>
<accession>A0ABT6FEZ2</accession>
<dbReference type="PROSITE" id="PS51502">
    <property type="entry name" value="S_R_A_B_BARREL"/>
    <property type="match status" value="1"/>
</dbReference>
<evidence type="ECO:0000256" key="1">
    <source>
        <dbReference type="SAM" id="SignalP"/>
    </source>
</evidence>
<name>A0ABT6FEZ2_9BACT</name>
<dbReference type="EMBL" id="JARRAG010000002">
    <property type="protein sequence ID" value="MDG3006141.1"/>
    <property type="molecule type" value="Genomic_DNA"/>
</dbReference>
<dbReference type="InterPro" id="IPR011008">
    <property type="entry name" value="Dimeric_a/b-barrel"/>
</dbReference>
<feature type="signal peptide" evidence="1">
    <location>
        <begin position="1"/>
        <end position="23"/>
    </location>
</feature>
<dbReference type="Pfam" id="PF07876">
    <property type="entry name" value="Dabb"/>
    <property type="match status" value="1"/>
</dbReference>
<gene>
    <name evidence="3" type="ORF">PZE19_20400</name>
</gene>
<reference evidence="3 4" key="1">
    <citation type="submission" date="2023-03" db="EMBL/GenBank/DDBJ databases">
        <title>Paludisphaera mucosa sp. nov. a novel planctomycete from northern fen.</title>
        <authorList>
            <person name="Ivanova A."/>
        </authorList>
    </citation>
    <scope>NUCLEOTIDE SEQUENCE [LARGE SCALE GENOMIC DNA]</scope>
    <source>
        <strain evidence="3 4">Pla2</strain>
    </source>
</reference>
<dbReference type="SMART" id="SM00886">
    <property type="entry name" value="Dabb"/>
    <property type="match status" value="1"/>
</dbReference>